<dbReference type="Pfam" id="PF01926">
    <property type="entry name" value="MMR_HSR1"/>
    <property type="match status" value="1"/>
</dbReference>
<evidence type="ECO:0000256" key="5">
    <source>
        <dbReference type="ARBA" id="ARBA00023134"/>
    </source>
</evidence>
<dbReference type="Pfam" id="PF16360">
    <property type="entry name" value="GTP-bdg_M"/>
    <property type="match status" value="1"/>
</dbReference>
<feature type="binding site" evidence="7">
    <location>
        <begin position="252"/>
        <end position="255"/>
    </location>
    <ligand>
        <name>GTP</name>
        <dbReference type="ChEBI" id="CHEBI:37565"/>
    </ligand>
</feature>
<proteinExistence type="inferred from homology"/>
<keyword evidence="12" id="KW-1185">Reference proteome</keyword>
<evidence type="ECO:0000313" key="11">
    <source>
        <dbReference type="EMBL" id="EAV47375.1"/>
    </source>
</evidence>
<feature type="binding site" evidence="7">
    <location>
        <begin position="318"/>
        <end position="321"/>
    </location>
    <ligand>
        <name>GTP</name>
        <dbReference type="ChEBI" id="CHEBI:37565"/>
    </ligand>
</feature>
<evidence type="ECO:0000256" key="8">
    <source>
        <dbReference type="PIRSR" id="PIRSR006809-2"/>
    </source>
</evidence>
<evidence type="ECO:0000256" key="9">
    <source>
        <dbReference type="SAM" id="Coils"/>
    </source>
</evidence>
<keyword evidence="4 8" id="KW-0460">Magnesium</keyword>
<comment type="subcellular location">
    <subcellularLocation>
        <location evidence="6">Cytoplasm</location>
    </subcellularLocation>
    <text evidence="6">May associate with membranes.</text>
</comment>
<name>A0P765_9PROT</name>
<keyword evidence="5 6" id="KW-0342">GTP-binding</keyword>
<keyword evidence="2 8" id="KW-0479">Metal-binding</keyword>
<dbReference type="InterPro" id="IPR042108">
    <property type="entry name" value="GTPase_HflX_N_sf"/>
</dbReference>
<evidence type="ECO:0000256" key="7">
    <source>
        <dbReference type="PIRSR" id="PIRSR006809-1"/>
    </source>
</evidence>
<evidence type="ECO:0000256" key="4">
    <source>
        <dbReference type="ARBA" id="ARBA00022842"/>
    </source>
</evidence>
<dbReference type="Gene3D" id="3.40.50.11060">
    <property type="entry name" value="GTPase HflX, N-terminal domain"/>
    <property type="match status" value="1"/>
</dbReference>
<dbReference type="GO" id="GO:0003924">
    <property type="term" value="F:GTPase activity"/>
    <property type="evidence" value="ECO:0007669"/>
    <property type="project" value="UniProtKB-UniRule"/>
</dbReference>
<dbReference type="NCBIfam" id="TIGR00231">
    <property type="entry name" value="small_GTP"/>
    <property type="match status" value="1"/>
</dbReference>
<dbReference type="InterPro" id="IPR030394">
    <property type="entry name" value="G_HFLX_dom"/>
</dbReference>
<evidence type="ECO:0000259" key="10">
    <source>
        <dbReference type="PROSITE" id="PS51705"/>
    </source>
</evidence>
<dbReference type="InterPro" id="IPR025121">
    <property type="entry name" value="GTPase_HflX_N"/>
</dbReference>
<dbReference type="SUPFAM" id="SSF52540">
    <property type="entry name" value="P-loop containing nucleoside triphosphate hydrolases"/>
    <property type="match status" value="1"/>
</dbReference>
<dbReference type="CDD" id="cd01878">
    <property type="entry name" value="HflX"/>
    <property type="match status" value="1"/>
</dbReference>
<dbReference type="Pfam" id="PF13167">
    <property type="entry name" value="GTP-bdg_N"/>
    <property type="match status" value="1"/>
</dbReference>
<dbReference type="PIRSF" id="PIRSF006809">
    <property type="entry name" value="GTP-binding_hflX_prd"/>
    <property type="match status" value="1"/>
</dbReference>
<dbReference type="GO" id="GO:0046872">
    <property type="term" value="F:metal ion binding"/>
    <property type="evidence" value="ECO:0007669"/>
    <property type="project" value="UniProtKB-KW"/>
</dbReference>
<dbReference type="InterPro" id="IPR027417">
    <property type="entry name" value="P-loop_NTPase"/>
</dbReference>
<dbReference type="InterPro" id="IPR016496">
    <property type="entry name" value="GTPase_HflX"/>
</dbReference>
<dbReference type="Proteomes" id="UP000054262">
    <property type="component" value="Unassembled WGS sequence"/>
</dbReference>
<comment type="cofactor">
    <cofactor evidence="8">
        <name>Mg(2+)</name>
        <dbReference type="ChEBI" id="CHEBI:18420"/>
    </cofactor>
</comment>
<feature type="domain" description="Hflx-type G" evidence="10">
    <location>
        <begin position="199"/>
        <end position="365"/>
    </location>
</feature>
<evidence type="ECO:0000256" key="2">
    <source>
        <dbReference type="ARBA" id="ARBA00022723"/>
    </source>
</evidence>
<dbReference type="InterPro" id="IPR005225">
    <property type="entry name" value="Small_GTP-bd"/>
</dbReference>
<evidence type="ECO:0000256" key="1">
    <source>
        <dbReference type="ARBA" id="ARBA00022490"/>
    </source>
</evidence>
<dbReference type="InterPro" id="IPR032305">
    <property type="entry name" value="GTP-bd_M"/>
</dbReference>
<dbReference type="HAMAP" id="MF_00900">
    <property type="entry name" value="GTPase_HflX"/>
    <property type="match status" value="1"/>
</dbReference>
<dbReference type="FunFam" id="3.40.50.11060:FF:000001">
    <property type="entry name" value="GTPase HflX"/>
    <property type="match status" value="1"/>
</dbReference>
<comment type="similarity">
    <text evidence="6">Belongs to the TRAFAC class OBG-HflX-like GTPase superfamily. HflX GTPase family.</text>
</comment>
<dbReference type="OrthoDB" id="9812272at2"/>
<dbReference type="NCBIfam" id="TIGR03156">
    <property type="entry name" value="GTP_HflX"/>
    <property type="match status" value="1"/>
</dbReference>
<feature type="coiled-coil region" evidence="9">
    <location>
        <begin position="165"/>
        <end position="192"/>
    </location>
</feature>
<comment type="caution">
    <text evidence="11">The sequence shown here is derived from an EMBL/GenBank/DDBJ whole genome shotgun (WGS) entry which is preliminary data.</text>
</comment>
<reference evidence="11 12" key="1">
    <citation type="submission" date="2006-11" db="EMBL/GenBank/DDBJ databases">
        <authorList>
            <person name="Giovannoni S."/>
            <person name="Vergin K."/>
            <person name="Ferriera S."/>
            <person name="Johnson J."/>
            <person name="Kravitz S."/>
            <person name="Beeson K."/>
            <person name="Sutton G."/>
            <person name="Rogers Y.-H."/>
            <person name="Friedman R."/>
            <person name="Frazier M."/>
            <person name="Venter J.C."/>
        </authorList>
    </citation>
    <scope>NUCLEOTIDE SEQUENCE [LARGE SCALE GENOMIC DNA]</scope>
    <source>
        <strain evidence="11 12">HTCC2181</strain>
    </source>
</reference>
<protein>
    <recommendedName>
        <fullName evidence="6">GTPase HflX</fullName>
    </recommendedName>
    <alternativeName>
        <fullName evidence="6">GTP-binding protein HflX</fullName>
    </alternativeName>
</protein>
<feature type="binding site" evidence="8">
    <location>
        <position position="212"/>
    </location>
    <ligand>
        <name>Mg(2+)</name>
        <dbReference type="ChEBI" id="CHEBI:18420"/>
    </ligand>
</feature>
<organism evidence="11 12">
    <name type="scientific">Methylophilales bacterium HTCC2181</name>
    <dbReference type="NCBI Taxonomy" id="383631"/>
    <lineage>
        <taxon>Bacteria</taxon>
        <taxon>Pseudomonadati</taxon>
        <taxon>Pseudomonadota</taxon>
        <taxon>Betaproteobacteria</taxon>
        <taxon>Nitrosomonadales</taxon>
        <taxon>OM43 clade</taxon>
    </lineage>
</organism>
<feature type="binding site" evidence="8">
    <location>
        <position position="232"/>
    </location>
    <ligand>
        <name>Mg(2+)</name>
        <dbReference type="ChEBI" id="CHEBI:18420"/>
    </ligand>
</feature>
<dbReference type="GO" id="GO:0005737">
    <property type="term" value="C:cytoplasm"/>
    <property type="evidence" value="ECO:0007669"/>
    <property type="project" value="UniProtKB-SubCell"/>
</dbReference>
<evidence type="ECO:0000256" key="6">
    <source>
        <dbReference type="HAMAP-Rule" id="MF_00900"/>
    </source>
</evidence>
<evidence type="ECO:0000256" key="3">
    <source>
        <dbReference type="ARBA" id="ARBA00022741"/>
    </source>
</evidence>
<dbReference type="Gene3D" id="6.10.250.2860">
    <property type="match status" value="1"/>
</dbReference>
<dbReference type="AlphaFoldDB" id="A0P765"/>
<keyword evidence="3 6" id="KW-0547">Nucleotide-binding</keyword>
<accession>A0P765</accession>
<dbReference type="EMBL" id="AAUX01000001">
    <property type="protein sequence ID" value="EAV47375.1"/>
    <property type="molecule type" value="Genomic_DNA"/>
</dbReference>
<keyword evidence="1 6" id="KW-0963">Cytoplasm</keyword>
<dbReference type="GO" id="GO:0043022">
    <property type="term" value="F:ribosome binding"/>
    <property type="evidence" value="ECO:0007669"/>
    <property type="project" value="TreeGrafter"/>
</dbReference>
<dbReference type="PROSITE" id="PS51705">
    <property type="entry name" value="G_HFLX"/>
    <property type="match status" value="1"/>
</dbReference>
<feature type="binding site" evidence="7">
    <location>
        <begin position="230"/>
        <end position="234"/>
    </location>
    <ligand>
        <name>GTP</name>
        <dbReference type="ChEBI" id="CHEBI:37565"/>
    </ligand>
</feature>
<gene>
    <name evidence="6" type="primary">hflX</name>
    <name evidence="11" type="ORF">MB2181_04840</name>
</gene>
<keyword evidence="9" id="KW-0175">Coiled coil</keyword>
<evidence type="ECO:0000313" key="12">
    <source>
        <dbReference type="Proteomes" id="UP000054262"/>
    </source>
</evidence>
<dbReference type="GO" id="GO:0005525">
    <property type="term" value="F:GTP binding"/>
    <property type="evidence" value="ECO:0007669"/>
    <property type="project" value="UniProtKB-UniRule"/>
</dbReference>
<feature type="binding site" evidence="7">
    <location>
        <begin position="205"/>
        <end position="212"/>
    </location>
    <ligand>
        <name>GTP</name>
        <dbReference type="ChEBI" id="CHEBI:37565"/>
    </ligand>
</feature>
<dbReference type="PANTHER" id="PTHR10229:SF0">
    <property type="entry name" value="GTP-BINDING PROTEIN 6-RELATED"/>
    <property type="match status" value="1"/>
</dbReference>
<comment type="function">
    <text evidence="6">GTPase that associates with the 50S ribosomal subunit and may have a role during protein synthesis or ribosome biogenesis.</text>
</comment>
<dbReference type="Gene3D" id="3.40.50.300">
    <property type="entry name" value="P-loop containing nucleotide triphosphate hydrolases"/>
    <property type="match status" value="1"/>
</dbReference>
<comment type="subunit">
    <text evidence="6">Monomer. Associates with the 50S ribosomal subunit.</text>
</comment>
<dbReference type="PRINTS" id="PR00326">
    <property type="entry name" value="GTP1OBG"/>
</dbReference>
<sequence>MFDRPEVGEKAILVNINFNNINHEEDTTELTQLVLSAGFEVADIIESNKSQPDAKYFIGSGKAQELVTLKEVTEASTIVFNHELTPSQERNIEKLTGLRVYDRTALILYIFSQRAKSYEGKLQVELAHLAHLASRLTKGWSHLERQKGGIGVRGGPGEKQIELDRRMIGIRIKQLKEKLKKLDKQRGMQRRARRRSNVLTVSIVGYTNAGKSTLFNTLTHEKILAEDKLFATLDTTSRKLFLEPNHKLVISDTVGFIKNLPTTLVEAFKSTLEEATDSDLLIHVVDVSNNNKSEQIVEVDKILKEIKANDLPQILVLNQIDKIPLKAMFDRDEYGTISRIQLSAKTGNGIEFLKQALVEYDVNLTNERKGQYA</sequence>
<dbReference type="InterPro" id="IPR006073">
    <property type="entry name" value="GTP-bd"/>
</dbReference>
<dbReference type="PANTHER" id="PTHR10229">
    <property type="entry name" value="GTP-BINDING PROTEIN HFLX"/>
    <property type="match status" value="1"/>
</dbReference>
<feature type="binding site" evidence="7">
    <location>
        <begin position="343"/>
        <end position="345"/>
    </location>
    <ligand>
        <name>GTP</name>
        <dbReference type="ChEBI" id="CHEBI:37565"/>
    </ligand>
</feature>